<gene>
    <name evidence="2 3" type="ORF">Bm10627</name>
    <name evidence="2" type="ORF">BM_Bm10627</name>
</gene>
<evidence type="ECO:0000313" key="3">
    <source>
        <dbReference type="WormBase" id="Bm10627"/>
    </source>
</evidence>
<dbReference type="EMBL" id="LN857000">
    <property type="protein sequence ID" value="CTP81498.1"/>
    <property type="molecule type" value="Genomic_DNA"/>
</dbReference>
<dbReference type="Pfam" id="PF23047">
    <property type="entry name" value="DUF7038"/>
    <property type="match status" value="1"/>
</dbReference>
<sequence length="370" mass="42479">MCGMYYLGIVLEISDGRIKVLRKTKIYQFNCEIPTNVVPGSWINFSFNDDSMAPFIEACSPVLPTKIVKLYDSDGSISSRISIQTIAATPHRENLDDTLEQYVWSPHFEWILDDNGIFNHENVMPDIIYVTWIELLTEPYMSSNVLMKVTEIIRPAYNQLPIYDAPWIGSEMPADAKLLSVHCLKNLSKNKTNPAAIYSGLVIRRDIDCQGTEQVVLWSIATGTVYFCHQQCQNISIGAWIDFVVQNGRDGILEAHKLKYSKTQMMLTRVVDGKAQICQKVKIPENLPKKDWIWISDFAGKVWVDLEHFKKSVMNRWNELAGNITYVWLSYDQFGSTVCWRFHSIAEPNQFIETKEDALNNERFADLTIL</sequence>
<dbReference type="OMA" id="YVIWIEL"/>
<proteinExistence type="predicted"/>
<dbReference type="InterPro" id="IPR055466">
    <property type="entry name" value="DUF7038"/>
</dbReference>
<organism evidence="2">
    <name type="scientific">Brugia malayi</name>
    <name type="common">Filarial nematode worm</name>
    <dbReference type="NCBI Taxonomy" id="6279"/>
    <lineage>
        <taxon>Eukaryota</taxon>
        <taxon>Metazoa</taxon>
        <taxon>Ecdysozoa</taxon>
        <taxon>Nematoda</taxon>
        <taxon>Chromadorea</taxon>
        <taxon>Rhabditida</taxon>
        <taxon>Spirurina</taxon>
        <taxon>Spiruromorpha</taxon>
        <taxon>Filarioidea</taxon>
        <taxon>Onchocercidae</taxon>
        <taxon>Brugia</taxon>
    </lineage>
</organism>
<dbReference type="AlphaFoldDB" id="A0A0I9NA16"/>
<accession>A0A0I9NA16</accession>
<dbReference type="WormBase" id="Bm10627">
    <property type="protein sequence ID" value="BM41705"/>
    <property type="gene ID" value="WBGene00230888"/>
</dbReference>
<name>A0A0I9NA16_BRUMA</name>
<evidence type="ECO:0000313" key="2">
    <source>
        <dbReference type="EMBL" id="CTP81498.1"/>
    </source>
</evidence>
<protein>
    <submittedName>
        <fullName evidence="2">Bm10627</fullName>
    </submittedName>
</protein>
<feature type="domain" description="DUF7038" evidence="1">
    <location>
        <begin position="79"/>
        <end position="168"/>
    </location>
</feature>
<reference evidence="2" key="1">
    <citation type="journal article" date="2007" name="Science">
        <title>Draft genome of the filarial nematode parasite Brugia malayi.</title>
        <authorList>
            <person name="Ghedin E."/>
            <person name="Wang S."/>
            <person name="Spiro D."/>
            <person name="Caler E."/>
            <person name="Zhao Q."/>
            <person name="Crabtree J."/>
            <person name="Allen J.E."/>
            <person name="Delcher A.L."/>
            <person name="Guiliano D.B."/>
            <person name="Miranda-Saavedra D."/>
            <person name="Angiuoli S.V."/>
            <person name="Creasy T."/>
            <person name="Amedeo P."/>
            <person name="Haas B."/>
            <person name="El-Sayed N.M."/>
            <person name="Wortman J.R."/>
            <person name="Feldblyum T."/>
            <person name="Tallon L."/>
            <person name="Schatz M."/>
            <person name="Shumway M."/>
            <person name="Koo H."/>
            <person name="Salzberg S.L."/>
            <person name="Schobel S."/>
            <person name="Pertea M."/>
            <person name="Pop M."/>
            <person name="White O."/>
            <person name="Barton G.J."/>
            <person name="Carlow C.K."/>
            <person name="Crawford M.J."/>
            <person name="Daub J."/>
            <person name="Dimmic M.W."/>
            <person name="Estes C.F."/>
            <person name="Foster J.M."/>
            <person name="Ganatra M."/>
            <person name="Gregory W.F."/>
            <person name="Johnson N.M."/>
            <person name="Jin J."/>
            <person name="Komuniecki R."/>
            <person name="Korf I."/>
            <person name="Kumar S."/>
            <person name="Laney S."/>
            <person name="Li B.W."/>
            <person name="Li W."/>
            <person name="Lindblom T.H."/>
            <person name="Lustigman S."/>
            <person name="Ma D."/>
            <person name="Maina C.V."/>
            <person name="Martin D.M."/>
            <person name="McCarter J.P."/>
            <person name="McReynolds L."/>
            <person name="Mitreva M."/>
            <person name="Nutman T.B."/>
            <person name="Parkinson J."/>
            <person name="Peregrin-Alvarez J.M."/>
            <person name="Poole C."/>
            <person name="Ren Q."/>
            <person name="Saunders L."/>
            <person name="Sluder A.E."/>
            <person name="Smith K."/>
            <person name="Stanke M."/>
            <person name="Unnasch T.R."/>
            <person name="Ware J."/>
            <person name="Wei A.D."/>
            <person name="Weil G."/>
            <person name="Williams D.J."/>
            <person name="Zhang Y."/>
            <person name="Williams S.A."/>
            <person name="Fraser-Liggett C."/>
            <person name="Slatko B."/>
            <person name="Blaxter M.L."/>
            <person name="Scott A.L."/>
        </authorList>
    </citation>
    <scope>NUCLEOTIDE SEQUENCE</scope>
    <source>
        <strain evidence="2">FR3</strain>
    </source>
</reference>
<reference evidence="2" key="2">
    <citation type="submission" date="2012-12" db="EMBL/GenBank/DDBJ databases">
        <authorList>
            <person name="Gao Y.W."/>
            <person name="Fan S.T."/>
            <person name="Sun H.T."/>
            <person name="Wang Z."/>
            <person name="Gao X.L."/>
            <person name="Li Y.G."/>
            <person name="Wang T.C."/>
            <person name="Zhang K."/>
            <person name="Xu W.W."/>
            <person name="Yu Z.J."/>
            <person name="Xia X.Z."/>
        </authorList>
    </citation>
    <scope>NUCLEOTIDE SEQUENCE</scope>
    <source>
        <strain evidence="2">FR3</strain>
    </source>
</reference>
<evidence type="ECO:0000259" key="1">
    <source>
        <dbReference type="Pfam" id="PF23047"/>
    </source>
</evidence>